<dbReference type="GO" id="GO:0005634">
    <property type="term" value="C:nucleus"/>
    <property type="evidence" value="ECO:0007669"/>
    <property type="project" value="TreeGrafter"/>
</dbReference>
<proteinExistence type="predicted"/>
<dbReference type="PROSITE" id="PS50865">
    <property type="entry name" value="ZF_MYND_2"/>
    <property type="match status" value="1"/>
</dbReference>
<evidence type="ECO:0000256" key="2">
    <source>
        <dbReference type="ARBA" id="ARBA00022771"/>
    </source>
</evidence>
<dbReference type="SUPFAM" id="SSF144232">
    <property type="entry name" value="HIT/MYND zinc finger-like"/>
    <property type="match status" value="1"/>
</dbReference>
<protein>
    <recommendedName>
        <fullName evidence="5">MYND-type domain-containing protein</fullName>
    </recommendedName>
</protein>
<dbReference type="GO" id="GO:0008270">
    <property type="term" value="F:zinc ion binding"/>
    <property type="evidence" value="ECO:0007669"/>
    <property type="project" value="UniProtKB-KW"/>
</dbReference>
<dbReference type="Pfam" id="PF01753">
    <property type="entry name" value="zf-MYND"/>
    <property type="match status" value="1"/>
</dbReference>
<dbReference type="PANTHER" id="PTHR10237">
    <property type="entry name" value="DEFORMED EPIDERMAL AUTOREGULATORY FACTOR 1 HOMOLOG SUPPRESSIN"/>
    <property type="match status" value="1"/>
</dbReference>
<dbReference type="InterPro" id="IPR002893">
    <property type="entry name" value="Znf_MYND"/>
</dbReference>
<sequence>MKPSSSKAPPVAPTTVKDKKKATFPTTCTNCLNIPSDKKDLQKCARCKAVWYCSRECQKQDWPVHKVECCDTPSQFGFIFKMILNINKDDLLMHKLRLAAAHQLRPFLTSPTRPDPATYVLNVSLVLCLRPCAEEDFTALRTRRDSIAPLLAKEMYGGLRFIDVVDTSDLEKYPMAPVAHERFLDRWRKHREFLDRQGKRDTYAVLLQFNYNSKSVYLTDMDLHSNDCQEARMMVYQSALDGTRQWRRPGNSILRLINADFARQEQEVTKLRCVMGDEDKQTIRDCALYAAE</sequence>
<dbReference type="Gene3D" id="6.10.140.2220">
    <property type="match status" value="1"/>
</dbReference>
<dbReference type="InterPro" id="IPR024119">
    <property type="entry name" value="TF_DEAF-1"/>
</dbReference>
<dbReference type="Proteomes" id="UP000467700">
    <property type="component" value="Unassembled WGS sequence"/>
</dbReference>
<feature type="domain" description="MYND-type" evidence="5">
    <location>
        <begin position="28"/>
        <end position="69"/>
    </location>
</feature>
<organism evidence="6 7">
    <name type="scientific">Cyclocybe aegerita</name>
    <name type="common">Black poplar mushroom</name>
    <name type="synonym">Agrocybe aegerita</name>
    <dbReference type="NCBI Taxonomy" id="1973307"/>
    <lineage>
        <taxon>Eukaryota</taxon>
        <taxon>Fungi</taxon>
        <taxon>Dikarya</taxon>
        <taxon>Basidiomycota</taxon>
        <taxon>Agaricomycotina</taxon>
        <taxon>Agaricomycetes</taxon>
        <taxon>Agaricomycetidae</taxon>
        <taxon>Agaricales</taxon>
        <taxon>Agaricineae</taxon>
        <taxon>Bolbitiaceae</taxon>
        <taxon>Cyclocybe</taxon>
    </lineage>
</organism>
<accession>A0A8S0W487</accession>
<gene>
    <name evidence="6" type="ORF">AAE3_LOCUS12018</name>
</gene>
<keyword evidence="3" id="KW-0862">Zinc</keyword>
<keyword evidence="2 4" id="KW-0863">Zinc-finger</keyword>
<dbReference type="OrthoDB" id="341421at2759"/>
<evidence type="ECO:0000256" key="3">
    <source>
        <dbReference type="ARBA" id="ARBA00022833"/>
    </source>
</evidence>
<dbReference type="EMBL" id="CACVBS010000080">
    <property type="protein sequence ID" value="CAA7269775.1"/>
    <property type="molecule type" value="Genomic_DNA"/>
</dbReference>
<name>A0A8S0W487_CYCAE</name>
<keyword evidence="1" id="KW-0479">Metal-binding</keyword>
<evidence type="ECO:0000313" key="7">
    <source>
        <dbReference type="Proteomes" id="UP000467700"/>
    </source>
</evidence>
<dbReference type="GO" id="GO:0000981">
    <property type="term" value="F:DNA-binding transcription factor activity, RNA polymerase II-specific"/>
    <property type="evidence" value="ECO:0007669"/>
    <property type="project" value="TreeGrafter"/>
</dbReference>
<keyword evidence="7" id="KW-1185">Reference proteome</keyword>
<evidence type="ECO:0000313" key="6">
    <source>
        <dbReference type="EMBL" id="CAA7269775.1"/>
    </source>
</evidence>
<evidence type="ECO:0000256" key="4">
    <source>
        <dbReference type="PROSITE-ProRule" id="PRU00134"/>
    </source>
</evidence>
<dbReference type="AlphaFoldDB" id="A0A8S0W487"/>
<dbReference type="PANTHER" id="PTHR10237:SF14">
    <property type="entry name" value="MYND-TYPE DOMAIN-CONTAINING PROTEIN"/>
    <property type="match status" value="1"/>
</dbReference>
<reference evidence="6 7" key="1">
    <citation type="submission" date="2020-01" db="EMBL/GenBank/DDBJ databases">
        <authorList>
            <person name="Gupta K D."/>
        </authorList>
    </citation>
    <scope>NUCLEOTIDE SEQUENCE [LARGE SCALE GENOMIC DNA]</scope>
</reference>
<evidence type="ECO:0000256" key="1">
    <source>
        <dbReference type="ARBA" id="ARBA00022723"/>
    </source>
</evidence>
<evidence type="ECO:0000259" key="5">
    <source>
        <dbReference type="PROSITE" id="PS50865"/>
    </source>
</evidence>
<comment type="caution">
    <text evidence="6">The sequence shown here is derived from an EMBL/GenBank/DDBJ whole genome shotgun (WGS) entry which is preliminary data.</text>
</comment>